<dbReference type="NCBIfam" id="TIGR04183">
    <property type="entry name" value="Por_Secre_tail"/>
    <property type="match status" value="1"/>
</dbReference>
<protein>
    <submittedName>
        <fullName evidence="5">T9SS type A sorting domain-containing protein</fullName>
    </submittedName>
</protein>
<gene>
    <name evidence="5" type="ORF">K8U91_00595</name>
</gene>
<keyword evidence="2" id="KW-1015">Disulfide bond</keyword>
<dbReference type="InterPro" id="IPR044060">
    <property type="entry name" value="Bacterial_rp_domain"/>
</dbReference>
<dbReference type="Gene3D" id="2.60.120.200">
    <property type="match status" value="1"/>
</dbReference>
<dbReference type="GO" id="GO:0005975">
    <property type="term" value="P:carbohydrate metabolic process"/>
    <property type="evidence" value="ECO:0007669"/>
    <property type="project" value="UniProtKB-ARBA"/>
</dbReference>
<evidence type="ECO:0000313" key="6">
    <source>
        <dbReference type="Proteomes" id="UP000757103"/>
    </source>
</evidence>
<dbReference type="SMART" id="SM00560">
    <property type="entry name" value="LamGL"/>
    <property type="match status" value="1"/>
</dbReference>
<reference evidence="5" key="1">
    <citation type="journal article" date="2021" name="PeerJ">
        <title>Extensive microbial diversity within the chicken gut microbiome revealed by metagenomics and culture.</title>
        <authorList>
            <person name="Gilroy R."/>
            <person name="Ravi A."/>
            <person name="Getino M."/>
            <person name="Pursley I."/>
            <person name="Horton D.L."/>
            <person name="Alikhan N.F."/>
            <person name="Baker D."/>
            <person name="Gharbi K."/>
            <person name="Hall N."/>
            <person name="Watson M."/>
            <person name="Adriaenssens E.M."/>
            <person name="Foster-Nyarko E."/>
            <person name="Jarju S."/>
            <person name="Secka A."/>
            <person name="Antonio M."/>
            <person name="Oren A."/>
            <person name="Chaudhuri R.R."/>
            <person name="La Ragione R."/>
            <person name="Hildebrand F."/>
            <person name="Pallen M.J."/>
        </authorList>
    </citation>
    <scope>NUCLEOTIDE SEQUENCE</scope>
    <source>
        <strain evidence="5">CHK121-7720</strain>
    </source>
</reference>
<dbReference type="GO" id="GO:0004553">
    <property type="term" value="F:hydrolase activity, hydrolyzing O-glycosyl compounds"/>
    <property type="evidence" value="ECO:0007669"/>
    <property type="project" value="UniProtKB-ARBA"/>
</dbReference>
<dbReference type="SUPFAM" id="SSF49899">
    <property type="entry name" value="Concanavalin A-like lectins/glucanases"/>
    <property type="match status" value="1"/>
</dbReference>
<accession>A0A921MP71</accession>
<dbReference type="Pfam" id="PF18998">
    <property type="entry name" value="Flg_new_2"/>
    <property type="match status" value="2"/>
</dbReference>
<evidence type="ECO:0000259" key="4">
    <source>
        <dbReference type="SMART" id="SM00560"/>
    </source>
</evidence>
<evidence type="ECO:0000256" key="2">
    <source>
        <dbReference type="ARBA" id="ARBA00023157"/>
    </source>
</evidence>
<feature type="domain" description="LamG-like jellyroll fold" evidence="4">
    <location>
        <begin position="75"/>
        <end position="221"/>
    </location>
</feature>
<keyword evidence="1 3" id="KW-0732">Signal</keyword>
<evidence type="ECO:0000313" key="5">
    <source>
        <dbReference type="EMBL" id="HJG87960.1"/>
    </source>
</evidence>
<proteinExistence type="predicted"/>
<dbReference type="InterPro" id="IPR026444">
    <property type="entry name" value="Secre_tail"/>
</dbReference>
<evidence type="ECO:0000256" key="1">
    <source>
        <dbReference type="ARBA" id="ARBA00022729"/>
    </source>
</evidence>
<comment type="caution">
    <text evidence="5">The sequence shown here is derived from an EMBL/GenBank/DDBJ whole genome shotgun (WGS) entry which is preliminary data.</text>
</comment>
<organism evidence="5 6">
    <name type="scientific">Barnesiella viscericola</name>
    <dbReference type="NCBI Taxonomy" id="397865"/>
    <lineage>
        <taxon>Bacteria</taxon>
        <taxon>Pseudomonadati</taxon>
        <taxon>Bacteroidota</taxon>
        <taxon>Bacteroidia</taxon>
        <taxon>Bacteroidales</taxon>
        <taxon>Barnesiellaceae</taxon>
        <taxon>Barnesiella</taxon>
    </lineage>
</organism>
<dbReference type="Proteomes" id="UP000757103">
    <property type="component" value="Unassembled WGS sequence"/>
</dbReference>
<dbReference type="EMBL" id="DYUD01000005">
    <property type="protein sequence ID" value="HJG87960.1"/>
    <property type="molecule type" value="Genomic_DNA"/>
</dbReference>
<dbReference type="InterPro" id="IPR013320">
    <property type="entry name" value="ConA-like_dom_sf"/>
</dbReference>
<evidence type="ECO:0000256" key="3">
    <source>
        <dbReference type="SAM" id="SignalP"/>
    </source>
</evidence>
<feature type="chain" id="PRO_5037172967" evidence="3">
    <location>
        <begin position="23"/>
        <end position="631"/>
    </location>
</feature>
<dbReference type="Pfam" id="PF13385">
    <property type="entry name" value="Laminin_G_3"/>
    <property type="match status" value="1"/>
</dbReference>
<dbReference type="InterPro" id="IPR006558">
    <property type="entry name" value="LamG-like"/>
</dbReference>
<sequence length="631" mass="68404">MKKPFLLLALLAMIFPFFGSQAQETESPKAVLVPEATSTHKYQFRFDDIVLGEHENGVNNSWNNGNPTGTDHRTRNFTMSAWVKAVSTEGQILGHGQSLFYGATGTFGVYLSGGKLTLKARAWEDSGNCPGIAEVATEATLIANEWAFISVVVDDDNRTIKLYKNGKLAGTGDLGTIVEGGEREGHGIGLLQDECVFFVGNGGFSCYVDEVQLWNKALTEKELKESILGGYTQGNIPQELIAYYKIESDSQAELENKGSYEGTCPAGVVQGTIEDLGWVQNYTCDFISVQIVEGHTFPSYQLTLTQPTTGGTFKVVDAENNEVNAGTILQYTALTVVAEPAEGYRLDQILVNDEPIEGTTFVIEDDTEVTVTFTDKATVSYTAVANGQIEMFVNDATEATAFGSEITMGSKVALKITPAEGYELTSLLINGEEKIDEVTDNAYTIASLDGNTTVEATFAEQILYWQVTCIVEGDGTVDITDEEGTVYPSGYDQIPSNVNLKLVFKPAENYKVSEFAENNPEGDNISLFDQIQNNEYAIGHLTGSKIYIVKFTAISGINDANTDALSIYCQGGMLYVNGASETASVTLFDLAGKQVLTTSETPANISFLANGCYLVQVKDGDMVKTVKLLKR</sequence>
<dbReference type="RefSeq" id="WP_273305077.1">
    <property type="nucleotide sequence ID" value="NZ_DYUD01000005.1"/>
</dbReference>
<name>A0A921MP71_9BACT</name>
<dbReference type="AlphaFoldDB" id="A0A921MP71"/>
<feature type="signal peptide" evidence="3">
    <location>
        <begin position="1"/>
        <end position="22"/>
    </location>
</feature>
<reference evidence="5" key="2">
    <citation type="submission" date="2021-09" db="EMBL/GenBank/DDBJ databases">
        <authorList>
            <person name="Gilroy R."/>
        </authorList>
    </citation>
    <scope>NUCLEOTIDE SEQUENCE</scope>
    <source>
        <strain evidence="5">CHK121-7720</strain>
    </source>
</reference>